<dbReference type="EMBL" id="JAPWDV010000002">
    <property type="protein sequence ID" value="KAJ6218686.1"/>
    <property type="molecule type" value="Genomic_DNA"/>
</dbReference>
<evidence type="ECO:0000313" key="4">
    <source>
        <dbReference type="EMBL" id="KAJ6218686.1"/>
    </source>
</evidence>
<feature type="domain" description="TsaA-like" evidence="3">
    <location>
        <begin position="32"/>
        <end position="171"/>
    </location>
</feature>
<dbReference type="InterPro" id="IPR036414">
    <property type="entry name" value="YaeB_N_sf"/>
</dbReference>
<sequence>MDNDIISTTKYPKNNKNDEHVRIDELKIDLKLVEIGKIETIFNKKNGTPRQSGVCPLSKGIIHLNKQLFNNPNHALEGIEQFKYIWIIYYFHKNTNKRRFIAKVRPPRLNGASCGVLASRSPHRPNPLGMTLAKIDCVKDGQLHVSGIDIIDGTPIIDLKPYIEKYDYPLINLNKTPMDLDLSNLEENDQQKNIDEPLTFKNEIVKIPTNYDGWINGSIVSDITVQFTERSLKQLSQFHLSDAFHSIDESECNHCFRLFQNHFEAKQAITDLLRADPRSVYRRTKCIDRLYFFTIDAIHITAWFDIIDNMVEVIKIKPFIVNNCNEIKNISH</sequence>
<dbReference type="Proteomes" id="UP001142055">
    <property type="component" value="Chromosome 2"/>
</dbReference>
<dbReference type="Gene3D" id="3.30.2310.10">
    <property type="entry name" value="YaeB-like"/>
    <property type="match status" value="1"/>
</dbReference>
<name>A0A9Q0M3M2_BLOTA</name>
<dbReference type="SUPFAM" id="SSF118196">
    <property type="entry name" value="YaeB-like"/>
    <property type="match status" value="1"/>
</dbReference>
<dbReference type="NCBIfam" id="TIGR00104">
    <property type="entry name" value="tRNA_TsaA"/>
    <property type="match status" value="1"/>
</dbReference>
<dbReference type="Pfam" id="PF01980">
    <property type="entry name" value="TrmO_N"/>
    <property type="match status" value="1"/>
</dbReference>
<gene>
    <name evidence="4" type="ORF">RDWZM_004498</name>
</gene>
<evidence type="ECO:0000256" key="2">
    <source>
        <dbReference type="ARBA" id="ARBA00033753"/>
    </source>
</evidence>
<proteinExistence type="inferred from homology"/>
<evidence type="ECO:0000256" key="1">
    <source>
        <dbReference type="ARBA" id="ARBA00022691"/>
    </source>
</evidence>
<dbReference type="InterPro" id="IPR023370">
    <property type="entry name" value="TrmO-like_N"/>
</dbReference>
<comment type="caution">
    <text evidence="4">The sequence shown here is derived from an EMBL/GenBank/DDBJ whole genome shotgun (WGS) entry which is preliminary data.</text>
</comment>
<reference evidence="4" key="1">
    <citation type="submission" date="2022-12" db="EMBL/GenBank/DDBJ databases">
        <title>Genome assemblies of Blomia tropicalis.</title>
        <authorList>
            <person name="Cui Y."/>
        </authorList>
    </citation>
    <scope>NUCLEOTIDE SEQUENCE</scope>
    <source>
        <tissue evidence="4">Adult mites</tissue>
    </source>
</reference>
<dbReference type="InterPro" id="IPR036413">
    <property type="entry name" value="YaeB-like_sf"/>
</dbReference>
<evidence type="ECO:0000313" key="5">
    <source>
        <dbReference type="Proteomes" id="UP001142055"/>
    </source>
</evidence>
<comment type="similarity">
    <text evidence="2">Belongs to the tRNA methyltransferase O family.</text>
</comment>
<dbReference type="AlphaFoldDB" id="A0A9Q0M3M2"/>
<dbReference type="Gene3D" id="2.40.30.70">
    <property type="entry name" value="YaeB-like"/>
    <property type="match status" value="1"/>
</dbReference>
<dbReference type="PANTHER" id="PTHR12818:SF0">
    <property type="entry name" value="TRNA (ADENINE(37)-N6)-METHYLTRANSFERASE"/>
    <property type="match status" value="1"/>
</dbReference>
<dbReference type="OMA" id="IDMIQGT"/>
<dbReference type="CDD" id="cd09281">
    <property type="entry name" value="UPF0066"/>
    <property type="match status" value="1"/>
</dbReference>
<dbReference type="PROSITE" id="PS51668">
    <property type="entry name" value="TSAA_2"/>
    <property type="match status" value="1"/>
</dbReference>
<dbReference type="InterPro" id="IPR040372">
    <property type="entry name" value="YaeB-like"/>
</dbReference>
<protein>
    <recommendedName>
        <fullName evidence="3">TsaA-like domain-containing protein</fullName>
    </recommendedName>
</protein>
<keyword evidence="5" id="KW-1185">Reference proteome</keyword>
<dbReference type="OrthoDB" id="4882at2759"/>
<accession>A0A9Q0M3M2</accession>
<evidence type="ECO:0000259" key="3">
    <source>
        <dbReference type="PROSITE" id="PS51668"/>
    </source>
</evidence>
<organism evidence="4 5">
    <name type="scientific">Blomia tropicalis</name>
    <name type="common">Mite</name>
    <dbReference type="NCBI Taxonomy" id="40697"/>
    <lineage>
        <taxon>Eukaryota</taxon>
        <taxon>Metazoa</taxon>
        <taxon>Ecdysozoa</taxon>
        <taxon>Arthropoda</taxon>
        <taxon>Chelicerata</taxon>
        <taxon>Arachnida</taxon>
        <taxon>Acari</taxon>
        <taxon>Acariformes</taxon>
        <taxon>Sarcoptiformes</taxon>
        <taxon>Astigmata</taxon>
        <taxon>Glycyphagoidea</taxon>
        <taxon>Echimyopodidae</taxon>
        <taxon>Blomia</taxon>
    </lineage>
</organism>
<keyword evidence="1" id="KW-0949">S-adenosyl-L-methionine</keyword>
<dbReference type="PANTHER" id="PTHR12818">
    <property type="entry name" value="TRNA (ADENINE(37)-N6)-METHYLTRANSFERASE"/>
    <property type="match status" value="1"/>
</dbReference>